<dbReference type="EMBL" id="CAMXCT010002902">
    <property type="protein sequence ID" value="CAI4001230.1"/>
    <property type="molecule type" value="Genomic_DNA"/>
</dbReference>
<keyword evidence="4" id="KW-0067">ATP-binding</keyword>
<organism evidence="3">
    <name type="scientific">Cladocopium goreaui</name>
    <dbReference type="NCBI Taxonomy" id="2562237"/>
    <lineage>
        <taxon>Eukaryota</taxon>
        <taxon>Sar</taxon>
        <taxon>Alveolata</taxon>
        <taxon>Dinophyceae</taxon>
        <taxon>Suessiales</taxon>
        <taxon>Symbiodiniaceae</taxon>
        <taxon>Cladocopium</taxon>
    </lineage>
</organism>
<reference evidence="4 5" key="2">
    <citation type="submission" date="2024-05" db="EMBL/GenBank/DDBJ databases">
        <authorList>
            <person name="Chen Y."/>
            <person name="Shah S."/>
            <person name="Dougan E. K."/>
            <person name="Thang M."/>
            <person name="Chan C."/>
        </authorList>
    </citation>
    <scope>NUCLEOTIDE SEQUENCE [LARGE SCALE GENOMIC DNA]</scope>
</reference>
<protein>
    <submittedName>
        <fullName evidence="4">ATP-dependent RNA helicase</fullName>
    </submittedName>
</protein>
<evidence type="ECO:0000313" key="5">
    <source>
        <dbReference type="Proteomes" id="UP001152797"/>
    </source>
</evidence>
<dbReference type="PROSITE" id="PS50982">
    <property type="entry name" value="MBD"/>
    <property type="match status" value="1"/>
</dbReference>
<dbReference type="OrthoDB" id="425112at2759"/>
<evidence type="ECO:0000256" key="1">
    <source>
        <dbReference type="SAM" id="MobiDB-lite"/>
    </source>
</evidence>
<dbReference type="EMBL" id="CAMXCT020002902">
    <property type="protein sequence ID" value="CAL1154605.1"/>
    <property type="molecule type" value="Genomic_DNA"/>
</dbReference>
<reference evidence="3" key="1">
    <citation type="submission" date="2022-10" db="EMBL/GenBank/DDBJ databases">
        <authorList>
            <person name="Chen Y."/>
            <person name="Dougan E. K."/>
            <person name="Chan C."/>
            <person name="Rhodes N."/>
            <person name="Thang M."/>
        </authorList>
    </citation>
    <scope>NUCLEOTIDE SEQUENCE</scope>
</reference>
<evidence type="ECO:0000313" key="4">
    <source>
        <dbReference type="EMBL" id="CAL4788542.1"/>
    </source>
</evidence>
<feature type="region of interest" description="Disordered" evidence="1">
    <location>
        <begin position="1"/>
        <end position="132"/>
    </location>
</feature>
<dbReference type="AlphaFoldDB" id="A0A9P1D1D6"/>
<feature type="compositionally biased region" description="Low complexity" evidence="1">
    <location>
        <begin position="25"/>
        <end position="36"/>
    </location>
</feature>
<feature type="region of interest" description="Disordered" evidence="1">
    <location>
        <begin position="795"/>
        <end position="824"/>
    </location>
</feature>
<feature type="compositionally biased region" description="Basic and acidic residues" evidence="1">
    <location>
        <begin position="68"/>
        <end position="85"/>
    </location>
</feature>
<dbReference type="GO" id="GO:0003677">
    <property type="term" value="F:DNA binding"/>
    <property type="evidence" value="ECO:0007669"/>
    <property type="project" value="InterPro"/>
</dbReference>
<comment type="caution">
    <text evidence="3">The sequence shown here is derived from an EMBL/GenBank/DDBJ whole genome shotgun (WGS) entry which is preliminary data.</text>
</comment>
<dbReference type="InterPro" id="IPR027417">
    <property type="entry name" value="P-loop_NTPase"/>
</dbReference>
<dbReference type="Proteomes" id="UP001152797">
    <property type="component" value="Unassembled WGS sequence"/>
</dbReference>
<keyword evidence="4" id="KW-0378">Hydrolase</keyword>
<dbReference type="SUPFAM" id="SSF52540">
    <property type="entry name" value="P-loop containing nucleoside triphosphate hydrolases"/>
    <property type="match status" value="1"/>
</dbReference>
<feature type="compositionally biased region" description="Acidic residues" evidence="1">
    <location>
        <begin position="121"/>
        <end position="132"/>
    </location>
</feature>
<dbReference type="GO" id="GO:0004386">
    <property type="term" value="F:helicase activity"/>
    <property type="evidence" value="ECO:0007669"/>
    <property type="project" value="UniProtKB-KW"/>
</dbReference>
<feature type="region of interest" description="Disordered" evidence="1">
    <location>
        <begin position="1111"/>
        <end position="1134"/>
    </location>
</feature>
<name>A0A9P1D1D6_9DINO</name>
<proteinExistence type="predicted"/>
<keyword evidence="5" id="KW-1185">Reference proteome</keyword>
<feature type="compositionally biased region" description="Low complexity" evidence="1">
    <location>
        <begin position="105"/>
        <end position="120"/>
    </location>
</feature>
<dbReference type="EMBL" id="CAMXCT030002902">
    <property type="protein sequence ID" value="CAL4788542.1"/>
    <property type="molecule type" value="Genomic_DNA"/>
</dbReference>
<dbReference type="InterPro" id="IPR001739">
    <property type="entry name" value="Methyl_CpG_DNA-bd"/>
</dbReference>
<evidence type="ECO:0000313" key="3">
    <source>
        <dbReference type="EMBL" id="CAI4001230.1"/>
    </source>
</evidence>
<sequence length="1134" mass="124987">MAATSLDSEASPCEMAKISAKDEPSSSSESSTSSEDSGMEALEGPNARVPKTPLAAQQQGHQGGQCEYAKKMKEAASRKRNDGGKAKVLALNNLKMEVKSETSDDSSSGSSSPTSSNSSSDSDEEEDDVCDSDLDAEEEVDQEVELGGDSGLKDLIFTQEKVPPDASYIGDWTGAPSIGSSGFNRFAARVMWNAGIGKPKKKASAEGDCPSMQPHQEAVAFLLHPQSPISRLLVDHPTGSGKTREMIKVLDNYYLDPRPKVPIFPKEPVCRNFYVELLCWPSRYRDFFACLRPQDATRACGHDDWRSCRSQLWDLREIPGNELKELCSNLRAVLEMKGWFYMGRMRRSRREAFRSRFPDEEAPAAPLRALRYTSAGGRHADLRPDGWPVSALLKVAFNRQRDGGNAYSNKVVIMDEVHNLVRSQTQYAEQLAKLRSLLSGASGTVLAGFTGTPILNKAMEGRQLLDIIKGASAPRGDGGFLSSFPMRPAGLFPTSLPRGVPDALLTPNLRRQFVRKVTLLAEPLKRYDAKRQKGLPERRLRAYCNLCVHFGSLHDGKNGSKARVLANMEACAPKLYAIATDVVDHEEKALVLVARNSGLLAFLEHLKERAATAEKPFHVATIDELAEFNSPGNLRGELFRVLVADAAQCSEGVSFFAVRRLHLADVPVTPSALVQSVGRAIRMYGHKGLLEHEQTVTTTMWVAVLPRWMRSPLSAWAFRAQKRREPEEMELGARRLLRSVMAVGLKDLPALKARIDSCGGGVADSTGRKAPLTPFAIAAFLEQIGMWEEAKVARQRVGSRPQGRQKQNPSRGGIGNSMKKKVTPSKLFAPKLEMKKEETKVKAEAKVKKELPPQKIKVFKIPGSSSRARQVATPQVILAGVSRDGTGCSTMPHSCDPQAAGSSVENRPLAALLDECKKASGAEGQPKDEAQPQHDDFVWERDPLIRALQCLYCAESATDAEKRLHLSPWSADEEALKNLSHSSREFVPALEELRKKAVDRAILLAAERRKKAGHEEVGQSEGESSAIDFSISDHNGEDGEVKKPFLPVGWRTETFRLKGRERREYIDPHGKRYRTLAEAKKAIDAERTRQNIANLLKQRVAKMDALAKIQTDIGQQELTPEAKADQNVKRQKLT</sequence>
<keyword evidence="4" id="KW-0347">Helicase</keyword>
<dbReference type="Gene3D" id="3.40.50.300">
    <property type="entry name" value="P-loop containing nucleotide triphosphate hydrolases"/>
    <property type="match status" value="2"/>
</dbReference>
<keyword evidence="4" id="KW-0547">Nucleotide-binding</keyword>
<gene>
    <name evidence="3" type="ORF">C1SCF055_LOCUS27291</name>
</gene>
<evidence type="ECO:0000259" key="2">
    <source>
        <dbReference type="PROSITE" id="PS50982"/>
    </source>
</evidence>
<accession>A0A9P1D1D6</accession>
<feature type="domain" description="MBD" evidence="2">
    <location>
        <begin position="1036"/>
        <end position="1103"/>
    </location>
</feature>